<name>A0A7K3WVM5_9FLAO</name>
<dbReference type="RefSeq" id="WP_163287205.1">
    <property type="nucleotide sequence ID" value="NZ_JAAGVY010000076.1"/>
</dbReference>
<evidence type="ECO:0000313" key="3">
    <source>
        <dbReference type="EMBL" id="NEN25759.1"/>
    </source>
</evidence>
<dbReference type="PROSITE" id="PS50943">
    <property type="entry name" value="HTH_CROC1"/>
    <property type="match status" value="1"/>
</dbReference>
<sequence>MELKDRIATIIKVNNHTASSFADLLGIQRSSVSHILNGRNNPSLDFIQKVLENFPRVDSGWLITGKNPESKKPDDTPTINKAPHEITTQQPKMKSKSKSEIKTIEKIVIFYTDRTFETYEQD</sequence>
<keyword evidence="4" id="KW-1185">Reference proteome</keyword>
<reference evidence="3 4" key="1">
    <citation type="submission" date="2020-02" db="EMBL/GenBank/DDBJ databases">
        <title>Out from the shadows clarifying the taxonomy of the family Cryomorphaceae and related taxa by utilizing the GTDB taxonomic framework.</title>
        <authorList>
            <person name="Bowman J.P."/>
        </authorList>
    </citation>
    <scope>NUCLEOTIDE SEQUENCE [LARGE SCALE GENOMIC DNA]</scope>
    <source>
        <strain evidence="3 4">QSSC 1-22</strain>
    </source>
</reference>
<dbReference type="CDD" id="cd00093">
    <property type="entry name" value="HTH_XRE"/>
    <property type="match status" value="1"/>
</dbReference>
<evidence type="ECO:0000259" key="2">
    <source>
        <dbReference type="PROSITE" id="PS50943"/>
    </source>
</evidence>
<dbReference type="Pfam" id="PF01381">
    <property type="entry name" value="HTH_3"/>
    <property type="match status" value="1"/>
</dbReference>
<dbReference type="GO" id="GO:0003677">
    <property type="term" value="F:DNA binding"/>
    <property type="evidence" value="ECO:0007669"/>
    <property type="project" value="InterPro"/>
</dbReference>
<protein>
    <submittedName>
        <fullName evidence="3">Helix-turn-helix transcriptional regulator</fullName>
    </submittedName>
</protein>
<feature type="region of interest" description="Disordered" evidence="1">
    <location>
        <begin position="62"/>
        <end position="98"/>
    </location>
</feature>
<comment type="caution">
    <text evidence="3">The sequence shown here is derived from an EMBL/GenBank/DDBJ whole genome shotgun (WGS) entry which is preliminary data.</text>
</comment>
<organism evidence="3 4">
    <name type="scientific">Cryomorpha ignava</name>
    <dbReference type="NCBI Taxonomy" id="101383"/>
    <lineage>
        <taxon>Bacteria</taxon>
        <taxon>Pseudomonadati</taxon>
        <taxon>Bacteroidota</taxon>
        <taxon>Flavobacteriia</taxon>
        <taxon>Flavobacteriales</taxon>
        <taxon>Cryomorphaceae</taxon>
        <taxon>Cryomorpha</taxon>
    </lineage>
</organism>
<evidence type="ECO:0000256" key="1">
    <source>
        <dbReference type="SAM" id="MobiDB-lite"/>
    </source>
</evidence>
<accession>A0A7K3WVM5</accession>
<dbReference type="Proteomes" id="UP000486602">
    <property type="component" value="Unassembled WGS sequence"/>
</dbReference>
<proteinExistence type="predicted"/>
<dbReference type="InterPro" id="IPR001387">
    <property type="entry name" value="Cro/C1-type_HTH"/>
</dbReference>
<dbReference type="SMART" id="SM00530">
    <property type="entry name" value="HTH_XRE"/>
    <property type="match status" value="1"/>
</dbReference>
<gene>
    <name evidence="3" type="ORF">G3O08_19905</name>
</gene>
<dbReference type="InterPro" id="IPR010982">
    <property type="entry name" value="Lambda_DNA-bd_dom_sf"/>
</dbReference>
<dbReference type="EMBL" id="JAAGVY010000076">
    <property type="protein sequence ID" value="NEN25759.1"/>
    <property type="molecule type" value="Genomic_DNA"/>
</dbReference>
<dbReference type="AlphaFoldDB" id="A0A7K3WVM5"/>
<dbReference type="Gene3D" id="1.10.260.40">
    <property type="entry name" value="lambda repressor-like DNA-binding domains"/>
    <property type="match status" value="1"/>
</dbReference>
<evidence type="ECO:0000313" key="4">
    <source>
        <dbReference type="Proteomes" id="UP000486602"/>
    </source>
</evidence>
<feature type="domain" description="HTH cro/C1-type" evidence="2">
    <location>
        <begin position="21"/>
        <end position="62"/>
    </location>
</feature>
<dbReference type="SUPFAM" id="SSF47413">
    <property type="entry name" value="lambda repressor-like DNA-binding domains"/>
    <property type="match status" value="1"/>
</dbReference>